<keyword evidence="1" id="KW-0472">Membrane</keyword>
<evidence type="ECO:0000256" key="1">
    <source>
        <dbReference type="SAM" id="Phobius"/>
    </source>
</evidence>
<dbReference type="Proteomes" id="UP000655366">
    <property type="component" value="Unassembled WGS sequence"/>
</dbReference>
<feature type="transmembrane region" description="Helical" evidence="1">
    <location>
        <begin position="136"/>
        <end position="162"/>
    </location>
</feature>
<dbReference type="AlphaFoldDB" id="A0A931CUW6"/>
<protein>
    <recommendedName>
        <fullName evidence="4">ABC-2 type transport system permease protein</fullName>
    </recommendedName>
</protein>
<dbReference type="EMBL" id="JADNYM010000029">
    <property type="protein sequence ID" value="MBG0741399.1"/>
    <property type="molecule type" value="Genomic_DNA"/>
</dbReference>
<comment type="caution">
    <text evidence="2">The sequence shown here is derived from an EMBL/GenBank/DDBJ whole genome shotgun (WGS) entry which is preliminary data.</text>
</comment>
<feature type="transmembrane region" description="Helical" evidence="1">
    <location>
        <begin position="354"/>
        <end position="373"/>
    </location>
</feature>
<dbReference type="RefSeq" id="WP_196398332.1">
    <property type="nucleotide sequence ID" value="NZ_JADNYM010000029.1"/>
</dbReference>
<reference evidence="2 3" key="1">
    <citation type="submission" date="2020-11" db="EMBL/GenBank/DDBJ databases">
        <title>Arthrobacter antarcticus sp. nov., isolated from Antarctic Soil.</title>
        <authorList>
            <person name="Li J."/>
        </authorList>
    </citation>
    <scope>NUCLEOTIDE SEQUENCE [LARGE SCALE GENOMIC DNA]</scope>
    <source>
        <strain evidence="2 3">Z1-20</strain>
    </source>
</reference>
<feature type="transmembrane region" description="Helical" evidence="1">
    <location>
        <begin position="30"/>
        <end position="52"/>
    </location>
</feature>
<feature type="transmembrane region" description="Helical" evidence="1">
    <location>
        <begin position="92"/>
        <end position="111"/>
    </location>
</feature>
<feature type="transmembrane region" description="Helical" evidence="1">
    <location>
        <begin position="508"/>
        <end position="528"/>
    </location>
</feature>
<sequence length="536" mass="55502">MSAGHSAADDRSRGLGTMLHIVARIQWRSAWIWALVLGASMAGTAASVASLYDTAAKIHTYAAAVTTGSALAAINGHVEGIDSLGGVIQDEFGFLIAVLMPLLAISLVARATRAEEETGRLELLLGGRIARHHPTVAALLVVTATIFATAVLFAVGLAVFGVPPTGAVLYALSLGALGFVFTGLAALFAQLTPHARGIYTWSLIILAGSFALRGIGDVTKTWVTWLSPLGWAEKAAPFGDQRWWALLIPLAAGLTLSIAAARLASRRDLGSALVRGGAGPDRATVRLRSPIGFAVWIHRPAILGWLAGGVMLAGLMGALSHQFLDAMAGNPAVAKAMGIGGGRPVDGLIAATQLYLAVIAAGYLIQGIGTLRTEESNGRLENRLSGTLSRRRWLAAHTVVLLGGLVTIVLGSSLVLGLATALSAGDTAEFGPTLTSGLAYLPAELVLGGIALTVYGMRPRLFAIAWASYAAMTFIAFLGSGLKFSQWVLDLSPTTHVGNPPMNAVDTAALVVMSAVTAVLGAVGFITFRRRGVPES</sequence>
<feature type="transmembrane region" description="Helical" evidence="1">
    <location>
        <begin position="243"/>
        <end position="265"/>
    </location>
</feature>
<accession>A0A931CUW6</accession>
<feature type="transmembrane region" description="Helical" evidence="1">
    <location>
        <begin position="394"/>
        <end position="419"/>
    </location>
</feature>
<proteinExistence type="predicted"/>
<name>A0A931CUW6_9MICC</name>
<feature type="transmembrane region" description="Helical" evidence="1">
    <location>
        <begin position="469"/>
        <end position="488"/>
    </location>
</feature>
<evidence type="ECO:0000313" key="2">
    <source>
        <dbReference type="EMBL" id="MBG0741399.1"/>
    </source>
</evidence>
<organism evidence="2 3">
    <name type="scientific">Arthrobacter terrae</name>
    <dbReference type="NCBI Taxonomy" id="2935737"/>
    <lineage>
        <taxon>Bacteria</taxon>
        <taxon>Bacillati</taxon>
        <taxon>Actinomycetota</taxon>
        <taxon>Actinomycetes</taxon>
        <taxon>Micrococcales</taxon>
        <taxon>Micrococcaceae</taxon>
        <taxon>Arthrobacter</taxon>
    </lineage>
</organism>
<evidence type="ECO:0000313" key="3">
    <source>
        <dbReference type="Proteomes" id="UP000655366"/>
    </source>
</evidence>
<evidence type="ECO:0008006" key="4">
    <source>
        <dbReference type="Google" id="ProtNLM"/>
    </source>
</evidence>
<gene>
    <name evidence="2" type="ORF">IV500_18715</name>
</gene>
<feature type="transmembrane region" description="Helical" evidence="1">
    <location>
        <begin position="302"/>
        <end position="324"/>
    </location>
</feature>
<keyword evidence="1" id="KW-1133">Transmembrane helix</keyword>
<feature type="transmembrane region" description="Helical" evidence="1">
    <location>
        <begin position="168"/>
        <end position="191"/>
    </location>
</feature>
<keyword evidence="1" id="KW-0812">Transmembrane</keyword>
<keyword evidence="3" id="KW-1185">Reference proteome</keyword>
<feature type="transmembrane region" description="Helical" evidence="1">
    <location>
        <begin position="439"/>
        <end position="457"/>
    </location>
</feature>
<feature type="transmembrane region" description="Helical" evidence="1">
    <location>
        <begin position="198"/>
        <end position="216"/>
    </location>
</feature>